<keyword evidence="6 7" id="KW-0472">Membrane</keyword>
<dbReference type="Pfam" id="PF13520">
    <property type="entry name" value="AA_permease_2"/>
    <property type="match status" value="1"/>
</dbReference>
<dbReference type="EMBL" id="JACGBB010000015">
    <property type="protein sequence ID" value="MBZ7987806.1"/>
    <property type="molecule type" value="Genomic_DNA"/>
</dbReference>
<dbReference type="Gene3D" id="1.20.1740.10">
    <property type="entry name" value="Amino acid/polyamine transporter I"/>
    <property type="match status" value="1"/>
</dbReference>
<dbReference type="PANTHER" id="PTHR42770:SF15">
    <property type="entry name" value="GLUTAMATE_GAMMA-AMINOBUTYRATE ANTIPORTER-RELATED"/>
    <property type="match status" value="1"/>
</dbReference>
<evidence type="ECO:0000256" key="2">
    <source>
        <dbReference type="ARBA" id="ARBA00022448"/>
    </source>
</evidence>
<gene>
    <name evidence="8" type="ORF">AVCANL283_06810</name>
</gene>
<dbReference type="InterPro" id="IPR002293">
    <property type="entry name" value="AA/rel_permease1"/>
</dbReference>
<comment type="caution">
    <text evidence="8">The sequence shown here is derived from an EMBL/GenBank/DDBJ whole genome shotgun (WGS) entry which is preliminary data.</text>
</comment>
<evidence type="ECO:0000256" key="6">
    <source>
        <dbReference type="ARBA" id="ARBA00023136"/>
    </source>
</evidence>
<evidence type="ECO:0000313" key="8">
    <source>
        <dbReference type="EMBL" id="MBZ7987806.1"/>
    </source>
</evidence>
<protein>
    <submittedName>
        <fullName evidence="8">Amino acid permease</fullName>
    </submittedName>
</protein>
<sequence>MNNKKTFLSIKDIVFMNIISIVSLRQVLNAAPYGASQVILWCIAAFCFFIPLAMVCCELCIKYPVNGGIFIWVKEAFGIKTAWVVSVYYLMSCIVFFPMLLFFAFNSFFNLLQVENNHFLIMLCGIISFCAFTYFNILGIRYVNILNKIFIYLGIFIPILILCFLALVQISMGGGY</sequence>
<feature type="transmembrane region" description="Helical" evidence="7">
    <location>
        <begin position="149"/>
        <end position="170"/>
    </location>
</feature>
<name>A0ABS7WSQ3_9BACT</name>
<dbReference type="PANTHER" id="PTHR42770">
    <property type="entry name" value="AMINO ACID TRANSPORTER-RELATED"/>
    <property type="match status" value="1"/>
</dbReference>
<proteinExistence type="predicted"/>
<evidence type="ECO:0000256" key="7">
    <source>
        <dbReference type="SAM" id="Phobius"/>
    </source>
</evidence>
<feature type="transmembrane region" description="Helical" evidence="7">
    <location>
        <begin position="12"/>
        <end position="32"/>
    </location>
</feature>
<evidence type="ECO:0000313" key="9">
    <source>
        <dbReference type="Proteomes" id="UP000786183"/>
    </source>
</evidence>
<dbReference type="RefSeq" id="WP_263449578.1">
    <property type="nucleotide sequence ID" value="NZ_JACGBB010000015.1"/>
</dbReference>
<evidence type="ECO:0000256" key="5">
    <source>
        <dbReference type="ARBA" id="ARBA00022989"/>
    </source>
</evidence>
<dbReference type="InterPro" id="IPR050367">
    <property type="entry name" value="APC_superfamily"/>
</dbReference>
<feature type="transmembrane region" description="Helical" evidence="7">
    <location>
        <begin position="117"/>
        <end position="137"/>
    </location>
</feature>
<feature type="transmembrane region" description="Helical" evidence="7">
    <location>
        <begin position="82"/>
        <end position="105"/>
    </location>
</feature>
<keyword evidence="5 7" id="KW-1133">Transmembrane helix</keyword>
<evidence type="ECO:0000256" key="3">
    <source>
        <dbReference type="ARBA" id="ARBA00022475"/>
    </source>
</evidence>
<feature type="transmembrane region" description="Helical" evidence="7">
    <location>
        <begin position="38"/>
        <end position="61"/>
    </location>
</feature>
<keyword evidence="2" id="KW-0813">Transport</keyword>
<accession>A0ABS7WSQ3</accession>
<evidence type="ECO:0000256" key="1">
    <source>
        <dbReference type="ARBA" id="ARBA00004651"/>
    </source>
</evidence>
<reference evidence="8 9" key="1">
    <citation type="submission" date="2020-07" db="EMBL/GenBank/DDBJ databases">
        <title>Transfer of Campylobacter canadensis to the novel genus Avispirillum gen. nov., that also includes two novel species recovered from migratory waterfowl: Avispirillum anseris sp. nov. and Avispirillum brantae sp. nov.</title>
        <authorList>
            <person name="Miller W.G."/>
            <person name="Chapman M.H."/>
            <person name="Yee E."/>
            <person name="Inglis G.D."/>
        </authorList>
    </citation>
    <scope>NUCLEOTIDE SEQUENCE [LARGE SCALE GENOMIC DNA]</scope>
    <source>
        <strain evidence="8 9">L283</strain>
    </source>
</reference>
<evidence type="ECO:0000256" key="4">
    <source>
        <dbReference type="ARBA" id="ARBA00022692"/>
    </source>
</evidence>
<comment type="subcellular location">
    <subcellularLocation>
        <location evidence="1">Cell membrane</location>
        <topology evidence="1">Multi-pass membrane protein</topology>
    </subcellularLocation>
</comment>
<keyword evidence="4 7" id="KW-0812">Transmembrane</keyword>
<organism evidence="8 9">
    <name type="scientific">Campylobacter canadensis</name>
    <dbReference type="NCBI Taxonomy" id="449520"/>
    <lineage>
        <taxon>Bacteria</taxon>
        <taxon>Pseudomonadati</taxon>
        <taxon>Campylobacterota</taxon>
        <taxon>Epsilonproteobacteria</taxon>
        <taxon>Campylobacterales</taxon>
        <taxon>Campylobacteraceae</taxon>
        <taxon>Campylobacter</taxon>
    </lineage>
</organism>
<keyword evidence="3" id="KW-1003">Cell membrane</keyword>
<keyword evidence="9" id="KW-1185">Reference proteome</keyword>
<dbReference type="Proteomes" id="UP000786183">
    <property type="component" value="Unassembled WGS sequence"/>
</dbReference>